<feature type="non-terminal residue" evidence="4">
    <location>
        <position position="74"/>
    </location>
</feature>
<keyword evidence="5" id="KW-1185">Reference proteome</keyword>
<dbReference type="Proteomes" id="UP000553798">
    <property type="component" value="Unassembled WGS sequence"/>
</dbReference>
<sequence>GSASSESMRKIRCLNLSTRQLNIRNLISYEKQQLPTEAVMFITATGIKICVSPNHKWVQAAIKRIDERRAAKRK</sequence>
<feature type="non-terminal residue" evidence="4">
    <location>
        <position position="1"/>
    </location>
</feature>
<dbReference type="PRINTS" id="PR01731">
    <property type="entry name" value="LYMPHOTACTIN"/>
</dbReference>
<dbReference type="InterPro" id="IPR036048">
    <property type="entry name" value="Interleukin_8-like_sf"/>
</dbReference>
<dbReference type="SUPFAM" id="SSF54117">
    <property type="entry name" value="Interleukin 8-like chemokines"/>
    <property type="match status" value="1"/>
</dbReference>
<dbReference type="InterPro" id="IPR008105">
    <property type="entry name" value="Chemokine_XCL1/XCL2"/>
</dbReference>
<accession>A0A7L3AFN5</accession>
<protein>
    <submittedName>
        <fullName evidence="4">XCL1 protein</fullName>
    </submittedName>
</protein>
<reference evidence="4 5" key="1">
    <citation type="submission" date="2019-09" db="EMBL/GenBank/DDBJ databases">
        <title>Bird 10,000 Genomes (B10K) Project - Family phase.</title>
        <authorList>
            <person name="Zhang G."/>
        </authorList>
    </citation>
    <scope>NUCLEOTIDE SEQUENCE [LARGE SCALE GENOMIC DNA]</scope>
    <source>
        <strain evidence="4">B10K-DU-012-46</strain>
    </source>
</reference>
<dbReference type="SMART" id="SM00199">
    <property type="entry name" value="SCY"/>
    <property type="match status" value="1"/>
</dbReference>
<evidence type="ECO:0000259" key="3">
    <source>
        <dbReference type="SMART" id="SM00199"/>
    </source>
</evidence>
<comment type="similarity">
    <text evidence="1">Belongs to the intercrine gamma family.</text>
</comment>
<keyword evidence="2" id="KW-0202">Cytokine</keyword>
<organism evidence="4 5">
    <name type="scientific">Prunella fulvescens</name>
    <name type="common">Brown accentor</name>
    <dbReference type="NCBI Taxonomy" id="670355"/>
    <lineage>
        <taxon>Eukaryota</taxon>
        <taxon>Metazoa</taxon>
        <taxon>Chordata</taxon>
        <taxon>Craniata</taxon>
        <taxon>Vertebrata</taxon>
        <taxon>Euteleostomi</taxon>
        <taxon>Archelosauria</taxon>
        <taxon>Archosauria</taxon>
        <taxon>Dinosauria</taxon>
        <taxon>Saurischia</taxon>
        <taxon>Theropoda</taxon>
        <taxon>Coelurosauria</taxon>
        <taxon>Aves</taxon>
        <taxon>Neognathae</taxon>
        <taxon>Neoaves</taxon>
        <taxon>Telluraves</taxon>
        <taxon>Australaves</taxon>
        <taxon>Passeriformes</taxon>
        <taxon>Passeroidea</taxon>
        <taxon>Prunellidae</taxon>
        <taxon>Prunella</taxon>
    </lineage>
</organism>
<evidence type="ECO:0000313" key="4">
    <source>
        <dbReference type="EMBL" id="NXT16678.1"/>
    </source>
</evidence>
<dbReference type="EMBL" id="VZTP01043507">
    <property type="protein sequence ID" value="NXT16678.1"/>
    <property type="molecule type" value="Genomic_DNA"/>
</dbReference>
<evidence type="ECO:0000313" key="5">
    <source>
        <dbReference type="Proteomes" id="UP000553798"/>
    </source>
</evidence>
<dbReference type="InterPro" id="IPR001811">
    <property type="entry name" value="Chemokine_IL8-like_dom"/>
</dbReference>
<dbReference type="GO" id="GO:0008009">
    <property type="term" value="F:chemokine activity"/>
    <property type="evidence" value="ECO:0007669"/>
    <property type="project" value="InterPro"/>
</dbReference>
<feature type="domain" description="Chemokine interleukin-8-like" evidence="3">
    <location>
        <begin position="8"/>
        <end position="65"/>
    </location>
</feature>
<dbReference type="AlphaFoldDB" id="A0A7L3AFN5"/>
<gene>
    <name evidence="4" type="primary">Xcl1_0</name>
    <name evidence="4" type="ORF">PRUFUL_R11555</name>
</gene>
<evidence type="ECO:0000256" key="1">
    <source>
        <dbReference type="ARBA" id="ARBA00006894"/>
    </source>
</evidence>
<evidence type="ECO:0000256" key="2">
    <source>
        <dbReference type="ARBA" id="ARBA00022514"/>
    </source>
</evidence>
<dbReference type="Gene3D" id="2.40.50.40">
    <property type="match status" value="1"/>
</dbReference>
<dbReference type="GO" id="GO:0006955">
    <property type="term" value="P:immune response"/>
    <property type="evidence" value="ECO:0007669"/>
    <property type="project" value="InterPro"/>
</dbReference>
<dbReference type="Pfam" id="PF00048">
    <property type="entry name" value="IL8"/>
    <property type="match status" value="1"/>
</dbReference>
<proteinExistence type="inferred from homology"/>
<name>A0A7L3AFN5_9PASE</name>
<comment type="caution">
    <text evidence="4">The sequence shown here is derived from an EMBL/GenBank/DDBJ whole genome shotgun (WGS) entry which is preliminary data.</text>
</comment>
<dbReference type="GO" id="GO:0005615">
    <property type="term" value="C:extracellular space"/>
    <property type="evidence" value="ECO:0007669"/>
    <property type="project" value="UniProtKB-KW"/>
</dbReference>